<dbReference type="Proteomes" id="UP000515506">
    <property type="component" value="Chromosome"/>
</dbReference>
<dbReference type="InterPro" id="IPR002104">
    <property type="entry name" value="Integrase_catalytic"/>
</dbReference>
<feature type="domain" description="Tyr recombinase" evidence="3">
    <location>
        <begin position="154"/>
        <end position="369"/>
    </location>
</feature>
<sequence>MDEFHDYVCYVAETEAKSGSSQAYTSKVQAVSYALLAWLRFLDGTSASWKDADNAKLRGFKDLALKRVKASVRGKGNENAAKRTVNIQLKWIYRYYAWAERTERCGTILGPGEDAPIKSTLNMPSANSKRKSGLDKNAYPLLFGRLGNRSGAQYFASGQDKRKVAEVLSEANDPFIAERNLIILELASRVGWRAGTMTFLESGDFPTHPNEKMPGDGVPIRPAIQKGGHSDSFGVPLTLALRISRFIQWRERWLIQGGWSEKEAKGRLFVSGKTGTPLGNKTITQMIGSAFRKIGVEAGRGAGVHSFRRKYAEDSTRDDLSSRRAGGYSTAMEDVMHGTAHRLGHRSLSSQVAYQRAVHASTHKDHTHELRTSLEEAESELAVAKAENAALRAELSRRGAPANPKGGKKKLR</sequence>
<evidence type="ECO:0000313" key="4">
    <source>
        <dbReference type="EMBL" id="QND78750.1"/>
    </source>
</evidence>
<protein>
    <submittedName>
        <fullName evidence="4">Site-specific integrase</fullName>
    </submittedName>
</protein>
<dbReference type="InterPro" id="IPR011010">
    <property type="entry name" value="DNA_brk_join_enz"/>
</dbReference>
<proteinExistence type="predicted"/>
<name>A0ABX6R7K2_PSEMX</name>
<gene>
    <name evidence="4" type="ORF">H4W19_10095</name>
</gene>
<dbReference type="PROSITE" id="PS51898">
    <property type="entry name" value="TYR_RECOMBINASE"/>
    <property type="match status" value="1"/>
</dbReference>
<keyword evidence="5" id="KW-1185">Reference proteome</keyword>
<organism evidence="4 5">
    <name type="scientific">Pseudoxanthomonas mexicana</name>
    <dbReference type="NCBI Taxonomy" id="128785"/>
    <lineage>
        <taxon>Bacteria</taxon>
        <taxon>Pseudomonadati</taxon>
        <taxon>Pseudomonadota</taxon>
        <taxon>Gammaproteobacteria</taxon>
        <taxon>Lysobacterales</taxon>
        <taxon>Lysobacteraceae</taxon>
        <taxon>Pseudoxanthomonas</taxon>
    </lineage>
</organism>
<evidence type="ECO:0000256" key="2">
    <source>
        <dbReference type="SAM" id="MobiDB-lite"/>
    </source>
</evidence>
<dbReference type="SUPFAM" id="SSF56349">
    <property type="entry name" value="DNA breaking-rejoining enzymes"/>
    <property type="match status" value="1"/>
</dbReference>
<dbReference type="EMBL" id="CP060028">
    <property type="protein sequence ID" value="QND78750.1"/>
    <property type="molecule type" value="Genomic_DNA"/>
</dbReference>
<dbReference type="RefSeq" id="WP_155944768.1">
    <property type="nucleotide sequence ID" value="NZ_CP060028.1"/>
</dbReference>
<accession>A0ABX6R7K2</accession>
<evidence type="ECO:0000313" key="5">
    <source>
        <dbReference type="Proteomes" id="UP000515506"/>
    </source>
</evidence>
<dbReference type="Gene3D" id="1.10.443.10">
    <property type="entry name" value="Intergrase catalytic core"/>
    <property type="match status" value="1"/>
</dbReference>
<evidence type="ECO:0000256" key="1">
    <source>
        <dbReference type="ARBA" id="ARBA00023172"/>
    </source>
</evidence>
<feature type="region of interest" description="Disordered" evidence="2">
    <location>
        <begin position="390"/>
        <end position="412"/>
    </location>
</feature>
<keyword evidence="1" id="KW-0233">DNA recombination</keyword>
<reference evidence="4 5" key="1">
    <citation type="submission" date="2020-08" db="EMBL/GenBank/DDBJ databases">
        <title>Streptomycin resistant and MDR strain, P. mexicana.</title>
        <authorList>
            <person name="Ganesh-kumar S."/>
            <person name="Zhe T."/>
            <person name="Yu Z."/>
            <person name="Min Y."/>
        </authorList>
    </citation>
    <scope>NUCLEOTIDE SEQUENCE [LARGE SCALE GENOMIC DNA]</scope>
    <source>
        <strain evidence="4 5">GTZY</strain>
    </source>
</reference>
<evidence type="ECO:0000259" key="3">
    <source>
        <dbReference type="PROSITE" id="PS51898"/>
    </source>
</evidence>
<dbReference type="InterPro" id="IPR013762">
    <property type="entry name" value="Integrase-like_cat_sf"/>
</dbReference>